<feature type="domain" description="Thioredoxin" evidence="5">
    <location>
        <begin position="39"/>
        <end position="203"/>
    </location>
</feature>
<dbReference type="PANTHER" id="PTHR12151:SF25">
    <property type="entry name" value="LINALOOL DEHYDRATASE_ISOMERASE DOMAIN-CONTAINING PROTEIN"/>
    <property type="match status" value="1"/>
</dbReference>
<evidence type="ECO:0000259" key="5">
    <source>
        <dbReference type="PROSITE" id="PS51352"/>
    </source>
</evidence>
<keyword evidence="3" id="KW-0479">Metal-binding</keyword>
<keyword evidence="2 3" id="KW-0186">Copper</keyword>
<gene>
    <name evidence="6" type="ORF">SAMN02982917_3879</name>
</gene>
<evidence type="ECO:0000313" key="7">
    <source>
        <dbReference type="Proteomes" id="UP000192936"/>
    </source>
</evidence>
<comment type="similarity">
    <text evidence="1">Belongs to the SCO1/2 family.</text>
</comment>
<evidence type="ECO:0000256" key="3">
    <source>
        <dbReference type="PIRSR" id="PIRSR603782-1"/>
    </source>
</evidence>
<dbReference type="STRING" id="286727.SAMN02982917_3879"/>
<dbReference type="Gene3D" id="3.40.30.10">
    <property type="entry name" value="Glutaredoxin"/>
    <property type="match status" value="1"/>
</dbReference>
<reference evidence="6 7" key="1">
    <citation type="submission" date="2017-04" db="EMBL/GenBank/DDBJ databases">
        <authorList>
            <person name="Afonso C.L."/>
            <person name="Miller P.J."/>
            <person name="Scott M.A."/>
            <person name="Spackman E."/>
            <person name="Goraichik I."/>
            <person name="Dimitrov K.M."/>
            <person name="Suarez D.L."/>
            <person name="Swayne D.E."/>
        </authorList>
    </citation>
    <scope>NUCLEOTIDE SEQUENCE [LARGE SCALE GENOMIC DNA]</scope>
    <source>
        <strain evidence="6 7">A2P</strain>
    </source>
</reference>
<keyword evidence="4" id="KW-1015">Disulfide bond</keyword>
<dbReference type="InterPro" id="IPR003782">
    <property type="entry name" value="SCO1/SenC"/>
</dbReference>
<dbReference type="Proteomes" id="UP000192936">
    <property type="component" value="Unassembled WGS sequence"/>
</dbReference>
<evidence type="ECO:0000256" key="4">
    <source>
        <dbReference type="PIRSR" id="PIRSR603782-2"/>
    </source>
</evidence>
<dbReference type="PROSITE" id="PS51352">
    <property type="entry name" value="THIOREDOXIN_2"/>
    <property type="match status" value="1"/>
</dbReference>
<organism evidence="6 7">
    <name type="scientific">Azospirillum oryzae</name>
    <dbReference type="NCBI Taxonomy" id="286727"/>
    <lineage>
        <taxon>Bacteria</taxon>
        <taxon>Pseudomonadati</taxon>
        <taxon>Pseudomonadota</taxon>
        <taxon>Alphaproteobacteria</taxon>
        <taxon>Rhodospirillales</taxon>
        <taxon>Azospirillaceae</taxon>
        <taxon>Azospirillum</taxon>
    </lineage>
</organism>
<dbReference type="RefSeq" id="WP_085088437.1">
    <property type="nucleotide sequence ID" value="NZ_FXAK01000007.1"/>
</dbReference>
<evidence type="ECO:0000256" key="1">
    <source>
        <dbReference type="ARBA" id="ARBA00010996"/>
    </source>
</evidence>
<dbReference type="GO" id="GO:0046872">
    <property type="term" value="F:metal ion binding"/>
    <property type="evidence" value="ECO:0007669"/>
    <property type="project" value="UniProtKB-KW"/>
</dbReference>
<evidence type="ECO:0000256" key="2">
    <source>
        <dbReference type="ARBA" id="ARBA00023008"/>
    </source>
</evidence>
<dbReference type="EMBL" id="FXAK01000007">
    <property type="protein sequence ID" value="SMF70217.1"/>
    <property type="molecule type" value="Genomic_DNA"/>
</dbReference>
<proteinExistence type="inferred from homology"/>
<dbReference type="CDD" id="cd02968">
    <property type="entry name" value="SCO"/>
    <property type="match status" value="1"/>
</dbReference>
<protein>
    <submittedName>
        <fullName evidence="6">Protein SCO1/2</fullName>
    </submittedName>
</protein>
<name>A0A1X7GI79_9PROT</name>
<feature type="binding site" evidence="3">
    <location>
        <position position="77"/>
    </location>
    <ligand>
        <name>Cu cation</name>
        <dbReference type="ChEBI" id="CHEBI:23378"/>
    </ligand>
</feature>
<dbReference type="PANTHER" id="PTHR12151">
    <property type="entry name" value="ELECTRON TRANSPORT PROTIN SCO1/SENC FAMILY MEMBER"/>
    <property type="match status" value="1"/>
</dbReference>
<feature type="binding site" evidence="3">
    <location>
        <position position="81"/>
    </location>
    <ligand>
        <name>Cu cation</name>
        <dbReference type="ChEBI" id="CHEBI:23378"/>
    </ligand>
</feature>
<dbReference type="InterPro" id="IPR013766">
    <property type="entry name" value="Thioredoxin_domain"/>
</dbReference>
<feature type="binding site" evidence="3">
    <location>
        <position position="168"/>
    </location>
    <ligand>
        <name>Cu cation</name>
        <dbReference type="ChEBI" id="CHEBI:23378"/>
    </ligand>
</feature>
<dbReference type="SUPFAM" id="SSF52833">
    <property type="entry name" value="Thioredoxin-like"/>
    <property type="match status" value="1"/>
</dbReference>
<dbReference type="AlphaFoldDB" id="A0A1X7GI79"/>
<feature type="disulfide bond" description="Redox-active" evidence="4">
    <location>
        <begin position="77"/>
        <end position="81"/>
    </location>
</feature>
<accession>A0A1X7GI79</accession>
<dbReference type="OrthoDB" id="9790194at2"/>
<dbReference type="InterPro" id="IPR036249">
    <property type="entry name" value="Thioredoxin-like_sf"/>
</dbReference>
<sequence>MKTRLLRIAAASALAIAVSAGIAWWQVRNAATTVESGTKSAVPIGGPFTLTDHTGKSITDADFRGKYMLIYFGYTYCPDVCPTELGVMTQALDQLGPKSEQVQPIFITIDPDRDTVAHMKDYVSLFHPRLVGLTGTPEQVREAARAYRVYYAKAPQKDGKADDYLMDHSSFIYLMGPDGKFVGVYPGGTTADKIAQDLSSRIGS</sequence>
<dbReference type="Pfam" id="PF02630">
    <property type="entry name" value="SCO1-SenC"/>
    <property type="match status" value="1"/>
</dbReference>
<dbReference type="FunFam" id="3.40.30.10:FF:000013">
    <property type="entry name" value="Blast:Protein SCO1 homolog, mitochondrial"/>
    <property type="match status" value="1"/>
</dbReference>
<evidence type="ECO:0000313" key="6">
    <source>
        <dbReference type="EMBL" id="SMF70217.1"/>
    </source>
</evidence>